<feature type="region of interest" description="Disordered" evidence="1">
    <location>
        <begin position="37"/>
        <end position="233"/>
    </location>
</feature>
<comment type="caution">
    <text evidence="2">The sequence shown here is derived from an EMBL/GenBank/DDBJ whole genome shotgun (WGS) entry which is preliminary data.</text>
</comment>
<keyword evidence="3" id="KW-1185">Reference proteome</keyword>
<feature type="compositionally biased region" description="Low complexity" evidence="1">
    <location>
        <begin position="159"/>
        <end position="173"/>
    </location>
</feature>
<feature type="compositionally biased region" description="Polar residues" evidence="1">
    <location>
        <begin position="283"/>
        <end position="304"/>
    </location>
</feature>
<evidence type="ECO:0000313" key="3">
    <source>
        <dbReference type="Proteomes" id="UP000813824"/>
    </source>
</evidence>
<feature type="region of interest" description="Disordered" evidence="1">
    <location>
        <begin position="251"/>
        <end position="304"/>
    </location>
</feature>
<feature type="compositionally biased region" description="Polar residues" evidence="1">
    <location>
        <begin position="141"/>
        <end position="158"/>
    </location>
</feature>
<sequence length="381" mass="40994">MPGPMIYVAVAIGTVAAVVAFKEFVYDPHIAPKVEAWQETRRRERRRSGPVAVPAQQQNENEGRRLANSAKTKKKGSVPTQGDDNMSVEMEHMGNVKRSSGPSSIRQRKARSAIEEPNTSIPFSPMAPSQVLFDSSDTESTRSFKSARSPSLTTRSVKSPTPSRSAIASPSPRQATLKRSETPSVPPAHPTPPLSPRLPTPVSNRSVASSRATSPTNSQMYHSASSASSFTPVAIGPLNEDRVYTARSRTASSIDAMSDAGRSVPSAPGSRVTSPFSDYHAVQPSQYQPMQSPNMRSVSSASATVHSNTSSPLILSPNIGSDFSLPSDTDEGLEHMMLSPSLRSGMFSPSVDLARDIHDDPFEVGSETESWDSFGRRTPEL</sequence>
<dbReference type="EMBL" id="JAEVFJ010000032">
    <property type="protein sequence ID" value="KAH8092469.1"/>
    <property type="molecule type" value="Genomic_DNA"/>
</dbReference>
<protein>
    <submittedName>
        <fullName evidence="2">Uncharacterized protein</fullName>
    </submittedName>
</protein>
<evidence type="ECO:0000256" key="1">
    <source>
        <dbReference type="SAM" id="MobiDB-lite"/>
    </source>
</evidence>
<gene>
    <name evidence="2" type="ORF">BXZ70DRAFT_455082</name>
</gene>
<proteinExistence type="predicted"/>
<organism evidence="2 3">
    <name type="scientific">Cristinia sonorae</name>
    <dbReference type="NCBI Taxonomy" id="1940300"/>
    <lineage>
        <taxon>Eukaryota</taxon>
        <taxon>Fungi</taxon>
        <taxon>Dikarya</taxon>
        <taxon>Basidiomycota</taxon>
        <taxon>Agaricomycotina</taxon>
        <taxon>Agaricomycetes</taxon>
        <taxon>Agaricomycetidae</taxon>
        <taxon>Agaricales</taxon>
        <taxon>Pleurotineae</taxon>
        <taxon>Stephanosporaceae</taxon>
        <taxon>Cristinia</taxon>
    </lineage>
</organism>
<reference evidence="2" key="1">
    <citation type="journal article" date="2021" name="New Phytol.">
        <title>Evolutionary innovations through gain and loss of genes in the ectomycorrhizal Boletales.</title>
        <authorList>
            <person name="Wu G."/>
            <person name="Miyauchi S."/>
            <person name="Morin E."/>
            <person name="Kuo A."/>
            <person name="Drula E."/>
            <person name="Varga T."/>
            <person name="Kohler A."/>
            <person name="Feng B."/>
            <person name="Cao Y."/>
            <person name="Lipzen A."/>
            <person name="Daum C."/>
            <person name="Hundley H."/>
            <person name="Pangilinan J."/>
            <person name="Johnson J."/>
            <person name="Barry K."/>
            <person name="LaButti K."/>
            <person name="Ng V."/>
            <person name="Ahrendt S."/>
            <person name="Min B."/>
            <person name="Choi I.G."/>
            <person name="Park H."/>
            <person name="Plett J.M."/>
            <person name="Magnuson J."/>
            <person name="Spatafora J.W."/>
            <person name="Nagy L.G."/>
            <person name="Henrissat B."/>
            <person name="Grigoriev I.V."/>
            <person name="Yang Z.L."/>
            <person name="Xu J."/>
            <person name="Martin F.M."/>
        </authorList>
    </citation>
    <scope>NUCLEOTIDE SEQUENCE</scope>
    <source>
        <strain evidence="2">KKN 215</strain>
    </source>
</reference>
<dbReference type="OrthoDB" id="3246206at2759"/>
<dbReference type="Proteomes" id="UP000813824">
    <property type="component" value="Unassembled WGS sequence"/>
</dbReference>
<feature type="region of interest" description="Disordered" evidence="1">
    <location>
        <begin position="361"/>
        <end position="381"/>
    </location>
</feature>
<evidence type="ECO:0000313" key="2">
    <source>
        <dbReference type="EMBL" id="KAH8092469.1"/>
    </source>
</evidence>
<dbReference type="AlphaFoldDB" id="A0A8K0UK14"/>
<feature type="compositionally biased region" description="Polar residues" evidence="1">
    <location>
        <begin position="204"/>
        <end position="222"/>
    </location>
</feature>
<accession>A0A8K0UK14</accession>
<name>A0A8K0UK14_9AGAR</name>
<feature type="compositionally biased region" description="Pro residues" evidence="1">
    <location>
        <begin position="184"/>
        <end position="199"/>
    </location>
</feature>